<dbReference type="EMBL" id="KZ998944">
    <property type="protein sequence ID" value="RKO85583.1"/>
    <property type="molecule type" value="Genomic_DNA"/>
</dbReference>
<keyword evidence="2" id="KW-0812">Transmembrane</keyword>
<dbReference type="Proteomes" id="UP000269721">
    <property type="component" value="Unassembled WGS sequence"/>
</dbReference>
<reference evidence="4" key="1">
    <citation type="journal article" date="2018" name="Nat. Microbiol.">
        <title>Leveraging single-cell genomics to expand the fungal tree of life.</title>
        <authorList>
            <person name="Ahrendt S.R."/>
            <person name="Quandt C.A."/>
            <person name="Ciobanu D."/>
            <person name="Clum A."/>
            <person name="Salamov A."/>
            <person name="Andreopoulos B."/>
            <person name="Cheng J.F."/>
            <person name="Woyke T."/>
            <person name="Pelin A."/>
            <person name="Henrissat B."/>
            <person name="Reynolds N.K."/>
            <person name="Benny G.L."/>
            <person name="Smith M.E."/>
            <person name="James T.Y."/>
            <person name="Grigoriev I.V."/>
        </authorList>
    </citation>
    <scope>NUCLEOTIDE SEQUENCE [LARGE SCALE GENOMIC DNA]</scope>
</reference>
<keyword evidence="4" id="KW-1185">Reference proteome</keyword>
<gene>
    <name evidence="3" type="ORF">BDK51DRAFT_39039</name>
</gene>
<keyword evidence="2" id="KW-0472">Membrane</keyword>
<keyword evidence="2" id="KW-1133">Transmembrane helix</keyword>
<feature type="transmembrane region" description="Helical" evidence="2">
    <location>
        <begin position="30"/>
        <end position="50"/>
    </location>
</feature>
<evidence type="ECO:0000256" key="1">
    <source>
        <dbReference type="SAM" id="MobiDB-lite"/>
    </source>
</evidence>
<dbReference type="AlphaFoldDB" id="A0A4P9W314"/>
<feature type="compositionally biased region" description="Pro residues" evidence="1">
    <location>
        <begin position="249"/>
        <end position="263"/>
    </location>
</feature>
<feature type="region of interest" description="Disordered" evidence="1">
    <location>
        <begin position="168"/>
        <end position="207"/>
    </location>
</feature>
<protein>
    <submittedName>
        <fullName evidence="3">Uncharacterized protein</fullName>
    </submittedName>
</protein>
<proteinExistence type="predicted"/>
<feature type="compositionally biased region" description="Low complexity" evidence="1">
    <location>
        <begin position="119"/>
        <end position="142"/>
    </location>
</feature>
<organism evidence="3 4">
    <name type="scientific">Blyttiomyces helicus</name>
    <dbReference type="NCBI Taxonomy" id="388810"/>
    <lineage>
        <taxon>Eukaryota</taxon>
        <taxon>Fungi</taxon>
        <taxon>Fungi incertae sedis</taxon>
        <taxon>Chytridiomycota</taxon>
        <taxon>Chytridiomycota incertae sedis</taxon>
        <taxon>Chytridiomycetes</taxon>
        <taxon>Chytridiomycetes incertae sedis</taxon>
        <taxon>Blyttiomyces</taxon>
    </lineage>
</organism>
<evidence type="ECO:0000256" key="2">
    <source>
        <dbReference type="SAM" id="Phobius"/>
    </source>
</evidence>
<feature type="compositionally biased region" description="Polar residues" evidence="1">
    <location>
        <begin position="78"/>
        <end position="95"/>
    </location>
</feature>
<evidence type="ECO:0000313" key="4">
    <source>
        <dbReference type="Proteomes" id="UP000269721"/>
    </source>
</evidence>
<sequence length="361" mass="37701">MSSQEKKTSHWIQIKNAKSDGSTWKDDVEVLVILLAISFVLAVLAILPAFSLPRLPGSLHIQHSPNCYCKIMPPLPSQLDSTAPQPTSTQDNSDPLPSYHAPFIPPRTRSRPAAGVLNSPLPGSLSSTSPSSASSPNDLQLPVQPPPPPLLQFTITHVDAGAKGGSDSGAFEWTGAGERPTLERGRGGARSFSAGEDGTLSRARGGGTGKVMREATFVRLGGAVPVPLPELTVVSPAQLYGSLLSPTSPTSPGPTPTAAPSPTPRRLFGWRPTPSKSSPSPTAIDPPADPESRPDRLAARSPAGPRALSLPRLENTFRPGHTRMNSDGAVAVPALTVLPSRIDSLVDSEIAGVDMGGGMLY</sequence>
<name>A0A4P9W314_9FUNG</name>
<evidence type="ECO:0000313" key="3">
    <source>
        <dbReference type="EMBL" id="RKO85583.1"/>
    </source>
</evidence>
<accession>A0A4P9W314</accession>
<feature type="region of interest" description="Disordered" evidence="1">
    <location>
        <begin position="244"/>
        <end position="308"/>
    </location>
</feature>
<feature type="region of interest" description="Disordered" evidence="1">
    <location>
        <begin position="78"/>
        <end position="147"/>
    </location>
</feature>
<feature type="compositionally biased region" description="Low complexity" evidence="1">
    <location>
        <begin position="272"/>
        <end position="282"/>
    </location>
</feature>